<evidence type="ECO:0000313" key="8">
    <source>
        <dbReference type="Proteomes" id="UP001491310"/>
    </source>
</evidence>
<dbReference type="EMBL" id="JALJOT010000007">
    <property type="protein sequence ID" value="KAK9909122.1"/>
    <property type="molecule type" value="Genomic_DNA"/>
</dbReference>
<dbReference type="PANTHER" id="PTHR12907:SF26">
    <property type="entry name" value="HIF PROLYL HYDROXYLASE, ISOFORM C"/>
    <property type="match status" value="1"/>
</dbReference>
<gene>
    <name evidence="7" type="ORF">WJX75_007516</name>
</gene>
<dbReference type="SMART" id="SM00702">
    <property type="entry name" value="P4Hc"/>
    <property type="match status" value="1"/>
</dbReference>
<protein>
    <recommendedName>
        <fullName evidence="6">Prolyl 4-hydroxylase alpha subunit domain-containing protein</fullName>
    </recommendedName>
</protein>
<keyword evidence="2" id="KW-0847">Vitamin C</keyword>
<feature type="region of interest" description="Disordered" evidence="5">
    <location>
        <begin position="367"/>
        <end position="403"/>
    </location>
</feature>
<evidence type="ECO:0000256" key="3">
    <source>
        <dbReference type="ARBA" id="ARBA00022964"/>
    </source>
</evidence>
<keyword evidence="4" id="KW-0560">Oxidoreductase</keyword>
<sequence length="441" mass="46865">MEPSLQVCSRLFRDLGAEAPPLKRLAWSDLDEFRQKGYIIMDNFVGRDVAARVCSEALSLFRQGRFQEASRIGVGHGRDFTDRTARGDHILWLHPGKPPATSPALAAYINALQELQADLRRVMHLRQRSAEYQLSHYAPNGSQYVRHRDAFPDDGSEEQQRRVTAILYANPNWCPADGGKLRLWPPRALEPASSLSSARAGAPAGLSPRASLYLSGSSRSNGGDLSYDNGVYSVSDFQHAEGGSSPAGSSRLTQNGIMQNGLSPEGRLQPSSASGSGSLPSSHADQLLPRMLNGHLHGGLANGNGYSHAAEIGRAAHSDAGSETASLQSEPPTLRLSATPSHPRMAQGSVASSVLAEATEASVLDSLADGASSVDEGSVAEEIRGNRDAEEPGNKSTEVGTEPVVDVAPLGGRLVLFLSGAVEHAVLPNLSQRIALTAWCQ</sequence>
<accession>A0ABR2YQF5</accession>
<keyword evidence="8" id="KW-1185">Reference proteome</keyword>
<keyword evidence="3" id="KW-0223">Dioxygenase</keyword>
<evidence type="ECO:0000256" key="4">
    <source>
        <dbReference type="ARBA" id="ARBA00023002"/>
    </source>
</evidence>
<dbReference type="Pfam" id="PF13640">
    <property type="entry name" value="2OG-FeII_Oxy_3"/>
    <property type="match status" value="1"/>
</dbReference>
<feature type="compositionally biased region" description="Basic and acidic residues" evidence="5">
    <location>
        <begin position="381"/>
        <end position="393"/>
    </location>
</feature>
<feature type="region of interest" description="Disordered" evidence="5">
    <location>
        <begin position="315"/>
        <end position="352"/>
    </location>
</feature>
<reference evidence="7 8" key="1">
    <citation type="journal article" date="2024" name="Nat. Commun.">
        <title>Phylogenomics reveals the evolutionary origins of lichenization in chlorophyte algae.</title>
        <authorList>
            <person name="Puginier C."/>
            <person name="Libourel C."/>
            <person name="Otte J."/>
            <person name="Skaloud P."/>
            <person name="Haon M."/>
            <person name="Grisel S."/>
            <person name="Petersen M."/>
            <person name="Berrin J.G."/>
            <person name="Delaux P.M."/>
            <person name="Dal Grande F."/>
            <person name="Keller J."/>
        </authorList>
    </citation>
    <scope>NUCLEOTIDE SEQUENCE [LARGE SCALE GENOMIC DNA]</scope>
    <source>
        <strain evidence="7 8">SAG 216-7</strain>
    </source>
</reference>
<dbReference type="PANTHER" id="PTHR12907">
    <property type="entry name" value="EGL NINE HOMOLOG-RELATED"/>
    <property type="match status" value="1"/>
</dbReference>
<feature type="compositionally biased region" description="Low complexity" evidence="5">
    <location>
        <begin position="270"/>
        <end position="282"/>
    </location>
</feature>
<dbReference type="InterPro" id="IPR044862">
    <property type="entry name" value="Pro_4_hyd_alph_FE2OG_OXY"/>
</dbReference>
<feature type="domain" description="Prolyl 4-hydroxylase alpha subunit" evidence="6">
    <location>
        <begin position="36"/>
        <end position="217"/>
    </location>
</feature>
<name>A0ABR2YQF5_9CHLO</name>
<dbReference type="InterPro" id="IPR006620">
    <property type="entry name" value="Pro_4_hyd_alph"/>
</dbReference>
<comment type="caution">
    <text evidence="7">The sequence shown here is derived from an EMBL/GenBank/DDBJ whole genome shotgun (WGS) entry which is preliminary data.</text>
</comment>
<evidence type="ECO:0000256" key="2">
    <source>
        <dbReference type="ARBA" id="ARBA00022896"/>
    </source>
</evidence>
<evidence type="ECO:0000256" key="1">
    <source>
        <dbReference type="ARBA" id="ARBA00001961"/>
    </source>
</evidence>
<dbReference type="Proteomes" id="UP001491310">
    <property type="component" value="Unassembled WGS sequence"/>
</dbReference>
<evidence type="ECO:0000256" key="5">
    <source>
        <dbReference type="SAM" id="MobiDB-lite"/>
    </source>
</evidence>
<organism evidence="7 8">
    <name type="scientific">Coccomyxa subellipsoidea</name>
    <dbReference type="NCBI Taxonomy" id="248742"/>
    <lineage>
        <taxon>Eukaryota</taxon>
        <taxon>Viridiplantae</taxon>
        <taxon>Chlorophyta</taxon>
        <taxon>core chlorophytes</taxon>
        <taxon>Trebouxiophyceae</taxon>
        <taxon>Trebouxiophyceae incertae sedis</taxon>
        <taxon>Coccomyxaceae</taxon>
        <taxon>Coccomyxa</taxon>
    </lineage>
</organism>
<evidence type="ECO:0000313" key="7">
    <source>
        <dbReference type="EMBL" id="KAK9909122.1"/>
    </source>
</evidence>
<proteinExistence type="predicted"/>
<feature type="region of interest" description="Disordered" evidence="5">
    <location>
        <begin position="237"/>
        <end position="285"/>
    </location>
</feature>
<feature type="compositionally biased region" description="Polar residues" evidence="5">
    <location>
        <begin position="246"/>
        <end position="262"/>
    </location>
</feature>
<dbReference type="InterPro" id="IPR051559">
    <property type="entry name" value="HIF_prolyl_hydroxylases"/>
</dbReference>
<feature type="compositionally biased region" description="Polar residues" evidence="5">
    <location>
        <begin position="321"/>
        <end position="340"/>
    </location>
</feature>
<evidence type="ECO:0000259" key="6">
    <source>
        <dbReference type="SMART" id="SM00702"/>
    </source>
</evidence>
<dbReference type="Gene3D" id="2.60.120.620">
    <property type="entry name" value="q2cbj1_9rhob like domain"/>
    <property type="match status" value="2"/>
</dbReference>
<comment type="cofactor">
    <cofactor evidence="1">
        <name>L-ascorbate</name>
        <dbReference type="ChEBI" id="CHEBI:38290"/>
    </cofactor>
</comment>